<protein>
    <submittedName>
        <fullName evidence="3 4">Uncharacterized protein</fullName>
    </submittedName>
</protein>
<feature type="transmembrane region" description="Helical" evidence="1">
    <location>
        <begin position="1393"/>
        <end position="1413"/>
    </location>
</feature>
<reference evidence="5" key="2">
    <citation type="submission" date="2012-11" db="EMBL/GenBank/DDBJ databases">
        <authorList>
            <person name="Kuo A."/>
            <person name="Curtis B.A."/>
            <person name="Tanifuji G."/>
            <person name="Burki F."/>
            <person name="Gruber A."/>
            <person name="Irimia M."/>
            <person name="Maruyama S."/>
            <person name="Arias M.C."/>
            <person name="Ball S.G."/>
            <person name="Gile G.H."/>
            <person name="Hirakawa Y."/>
            <person name="Hopkins J.F."/>
            <person name="Rensing S.A."/>
            <person name="Schmutz J."/>
            <person name="Symeonidi A."/>
            <person name="Elias M."/>
            <person name="Eveleigh R.J."/>
            <person name="Herman E.K."/>
            <person name="Klute M.J."/>
            <person name="Nakayama T."/>
            <person name="Obornik M."/>
            <person name="Reyes-Prieto A."/>
            <person name="Armbrust E.V."/>
            <person name="Aves S.J."/>
            <person name="Beiko R.G."/>
            <person name="Coutinho P."/>
            <person name="Dacks J.B."/>
            <person name="Durnford D.G."/>
            <person name="Fast N.M."/>
            <person name="Green B.R."/>
            <person name="Grisdale C."/>
            <person name="Hempe F."/>
            <person name="Henrissat B."/>
            <person name="Hoppner M.P."/>
            <person name="Ishida K.-I."/>
            <person name="Kim E."/>
            <person name="Koreny L."/>
            <person name="Kroth P.G."/>
            <person name="Liu Y."/>
            <person name="Malik S.-B."/>
            <person name="Maier U.G."/>
            <person name="McRose D."/>
            <person name="Mock T."/>
            <person name="Neilson J.A."/>
            <person name="Onodera N.T."/>
            <person name="Poole A.M."/>
            <person name="Pritham E.J."/>
            <person name="Richards T.A."/>
            <person name="Rocap G."/>
            <person name="Roy S.W."/>
            <person name="Sarai C."/>
            <person name="Schaack S."/>
            <person name="Shirato S."/>
            <person name="Slamovits C.H."/>
            <person name="Spencer D.F."/>
            <person name="Suzuki S."/>
            <person name="Worden A.Z."/>
            <person name="Zauner S."/>
            <person name="Barry K."/>
            <person name="Bell C."/>
            <person name="Bharti A.K."/>
            <person name="Crow J.A."/>
            <person name="Grimwood J."/>
            <person name="Kramer R."/>
            <person name="Lindquist E."/>
            <person name="Lucas S."/>
            <person name="Salamov A."/>
            <person name="McFadden G.I."/>
            <person name="Lane C.E."/>
            <person name="Keeling P.J."/>
            <person name="Gray M.W."/>
            <person name="Grigoriev I.V."/>
            <person name="Archibald J.M."/>
        </authorList>
    </citation>
    <scope>NUCLEOTIDE SEQUENCE</scope>
    <source>
        <strain evidence="5">CCMP2712</strain>
    </source>
</reference>
<feature type="transmembrane region" description="Helical" evidence="1">
    <location>
        <begin position="893"/>
        <end position="914"/>
    </location>
</feature>
<feature type="transmembrane region" description="Helical" evidence="1">
    <location>
        <begin position="1277"/>
        <end position="1295"/>
    </location>
</feature>
<feature type="transmembrane region" description="Helical" evidence="1">
    <location>
        <begin position="945"/>
        <end position="964"/>
    </location>
</feature>
<feature type="transmembrane region" description="Helical" evidence="1">
    <location>
        <begin position="1065"/>
        <end position="1083"/>
    </location>
</feature>
<dbReference type="PaxDb" id="55529-EKX36153"/>
<feature type="chain" id="PRO_5008770102" evidence="2">
    <location>
        <begin position="30"/>
        <end position="3449"/>
    </location>
</feature>
<keyword evidence="1" id="KW-0812">Transmembrane</keyword>
<dbReference type="InterPro" id="IPR041113">
    <property type="entry name" value="Heliorhodopsin"/>
</dbReference>
<feature type="transmembrane region" description="Helical" evidence="1">
    <location>
        <begin position="1111"/>
        <end position="1132"/>
    </location>
</feature>
<accession>L1IIR4</accession>
<feature type="transmembrane region" description="Helical" evidence="1">
    <location>
        <begin position="1026"/>
        <end position="1045"/>
    </location>
</feature>
<dbReference type="EMBL" id="JH993078">
    <property type="protein sequence ID" value="EKX36153.1"/>
    <property type="molecule type" value="Genomic_DNA"/>
</dbReference>
<evidence type="ECO:0000313" key="3">
    <source>
        <dbReference type="EMBL" id="EKX36153.1"/>
    </source>
</evidence>
<feature type="transmembrane region" description="Helical" evidence="1">
    <location>
        <begin position="822"/>
        <end position="846"/>
    </location>
</feature>
<feature type="transmembrane region" description="Helical" evidence="1">
    <location>
        <begin position="152"/>
        <end position="172"/>
    </location>
</feature>
<feature type="signal peptide" evidence="2">
    <location>
        <begin position="1"/>
        <end position="29"/>
    </location>
</feature>
<feature type="transmembrane region" description="Helical" evidence="1">
    <location>
        <begin position="858"/>
        <end position="881"/>
    </location>
</feature>
<feature type="transmembrane region" description="Helical" evidence="1">
    <location>
        <begin position="306"/>
        <end position="326"/>
    </location>
</feature>
<name>L1IIR4_GUITC</name>
<feature type="transmembrane region" description="Helical" evidence="1">
    <location>
        <begin position="1478"/>
        <end position="1497"/>
    </location>
</feature>
<keyword evidence="5" id="KW-1185">Reference proteome</keyword>
<keyword evidence="1" id="KW-0472">Membrane</keyword>
<feature type="transmembrane region" description="Helical" evidence="1">
    <location>
        <begin position="1209"/>
        <end position="1229"/>
    </location>
</feature>
<proteinExistence type="predicted"/>
<evidence type="ECO:0000313" key="5">
    <source>
        <dbReference type="Proteomes" id="UP000011087"/>
    </source>
</evidence>
<keyword evidence="2" id="KW-0732">Signal</keyword>
<evidence type="ECO:0000313" key="4">
    <source>
        <dbReference type="EnsemblProtists" id="EKX36153"/>
    </source>
</evidence>
<gene>
    <name evidence="3" type="ORF">GUITHDRAFT_145970</name>
</gene>
<dbReference type="EnsemblProtists" id="EKX36153">
    <property type="protein sequence ID" value="EKX36153"/>
    <property type="gene ID" value="GUITHDRAFT_145970"/>
</dbReference>
<organism evidence="3">
    <name type="scientific">Guillardia theta (strain CCMP2712)</name>
    <name type="common">Cryptophyte</name>
    <dbReference type="NCBI Taxonomy" id="905079"/>
    <lineage>
        <taxon>Eukaryota</taxon>
        <taxon>Cryptophyceae</taxon>
        <taxon>Pyrenomonadales</taxon>
        <taxon>Geminigeraceae</taxon>
        <taxon>Guillardia</taxon>
    </lineage>
</organism>
<reference evidence="4" key="3">
    <citation type="submission" date="2015-06" db="UniProtKB">
        <authorList>
            <consortium name="EnsemblProtists"/>
        </authorList>
    </citation>
    <scope>IDENTIFICATION</scope>
</reference>
<evidence type="ECO:0000256" key="1">
    <source>
        <dbReference type="SAM" id="Phobius"/>
    </source>
</evidence>
<sequence length="3449" mass="387367">MQLDVFCLVWMQGFFILLLLCLSVDSGAASQATPSFFFGTLSPVVVSEVQRIFVVRDGSTVQSSVDPVVLSAVYGELLSISGNFSSLGSLEDIRNASLFHDGELVRLVLLAVMGNFHSQTLHDADFYNDVQVVYDPVSRRFVTRQNMREVELVVFQVLLVISVSGVLMVFLLGNHSPSHSPKTDVKAEDKKTTNASLHIGQNLHANRLAMPAWTLGGGRALGRPAHPLVVCVLLAVAVPVRAVDDMVQTLAHFTLAVDDVLAQDRRYALDQDVAASGWSTQKAHAKEDHKRPHPPMGWAPRNPSRARFPALFFLVGFGLGQILRWVGLHRIVLAPRGELSVVEVLVSEPVHFSLFNPTGALVTVEDARLSARSCFRKRLKTSHSERKVDAQGKNAQYVLVFNMGGTMRIYRRVWARGDATAFRVEVGGLQLQATVQGSEGKDGYTVGLDIDMTGGFSNGDVPQALVAWGPFYDLMTSQYFHQEESSFRVHNMSGKMDLRGVSCSTNIKTKDVFKPEYRACLDVYVNCFGRMSNLYHLSGNLQHQDGMPSVLFRGFRSTRDVVATLQSSLVEELCSEPVITVNMIGANCHVGRYVDTSEMGMLQRLFNMRWPDCVRFMCRTEQHYNVIIFSVQDMPGMFPDLPRKWVDNCSTFNCTLTRRGILCVRVSFKSRLHWTLECEQYAFRAMETVKECVKSCGGGLPREEVVPGKLVLRRRSHPTSPGVLRIPLQYTRKRNTPPQPETTLSEDPMKSNLGALFPRIRRPRDRVLMTSMNTPLNTPLNAPMNAPINDPSMDDELGMEKEEMKLDEALDKVNRTFAPSRIFVWVVEISVLVLFTYATFTALGGFTSNPTGSVPTLTFWALGSVALATALMVVGMVLATFVENKMKITDHRFQSVVNGALTAVLAVTVIWIFYGSLVIGARDTLSVNEQLAKLLFPVMFPWQDLYFVLWTVLLTIIVLLYFFLSAATTMRARGNRVFVHTSFTFHLTAMTLLLQMAANHGTVVCDVRSTPWMAETGDRYGIWNQFYLVFGIMNGSLVVCFLLQALGDYGYQHFPLTKYPMTVPIYILMNLALQMTALLLFLFRDQDAALGHRERLFAPGVSGHVNTYPHLYFLSSVLTLQFIMMVGSVFNYDPTGSEFDDFRRRRLEQQGHQSGNQHFAFSQPINAVLPTAGSHPDLDRCGVNTPPPYEVRWGSSNPWMYQPRVVETSFFPVSFFILFFVVVTILAHLDRAIMMGAFIDPLRKGLPRYDRWIEYALSSSSMIVVICLYTGTTDVWVLIFVSLAQSVMCFLGYVVEAADYVASKECLFREAQSVPDEKVDTGEYSNMERSEMAFRGAWGSDRTSAVIVPVRFNMPWQKGSVVSPAYRTIGVEMNAAWGMPGVEPKDLKKITNYMKGLAFLFGMYLFVMIWFYIGNNLFGDYMRIFDCLNDKNLSSYTVYPILIYIIELVLFFTFAAAQIYFHFIQKEETKIDGYLREYVYNLLSTTSKAALAIILIAQSARPQEVFLDDGLFVLEDVELLPIQDVAYGHEIDHADVLARIEARFVEGVGKRIFDPVALEVVVGREHAAHYAQLGLVENSHILPVAIVNREPPVQSSVPEDDAASSTGVSISSAALRLASMAPIPVRPNHKILSSNRGTKRKADLDDGVHSTKVPELTVEEEREIQVSKLSALHIQTNQFVCNENQLPKGFTQETVEECFFDIPPFQWDRIEFLSVIEDISRLQNNEFGSCLWGNKFTSDFTIGGSCAKPLACYDKLNRFHQLHFETDGPSMMFTVITEGVDLHPGLLDVIRVAHNISEGGKSHCLTNFTVQTNTTLMKYRGDNASSKADSVRVKLNRSEIEGLHYQLKEIIQASNVERLAEMEKDDNFSPDDMKDMLSASYNTSTLNYTLVVDNFLENNQNFVISKGILDASVEMRMVRCRDSSDVEKIFVAQSVLLRSMSGVDPYSAFIESMNSLGPRVRKSVWSILDGMVKCLNKGNMLSDSDIKTMMHWITAPSFLCMMLYNWSVGLELEIISSDVPVATDGFGRVVLGCVHKDVQRYVGIIEQKMNQCKATTKMKQIKIVAEVDGLFRGVYVMRNEDGVRGEVVCAPLPPATFSFSLNLGEDWLRDGLSPSDVTRNCIFATLFRVICDPRLAASNAFREEMQNLRCSANHLESLRSPEARWAFYMISNVEEQRDEPGMEVKDAYLRTIGKHHSTNRMFSVMLDIALKSREYTSVVSTANLIIHRISEQASVSESPVQAGLVRALKVLAEDAGKDGVLKLLEAQLTEILQAGAIPSVCMWETPLVILQRTIQLINRVFRLKNSNLNLLYILLTNTISYTLPKEPAWATTIMLVDAACQSELVIQDKGRTRFLGVAGSKRDSAGFNFTQVCFEQMLSSPFLLAKTRSPDMVVSGANYTDGKKKRMGLTLALKNDQRVDPEDTVPLCEYGKLIFVSEDCHTLIQNTGQAKTFLREACSKKSDADGGAKTGENYNKKLMLMEEPRIMLIATNRKETEMGDVFSLAARLRFFESAAEDTCVPLRTSEQENHTRARLGSDAVTAVSTTSARFSLAHDLGHLLARADGRGKESVDLNLTRSRQNALLIVVQHACTAIAQLFTLSGFRLYCNENNCVSRMVQKEVNAVLFRILEPLLSSDVNEEDRFVRKQEGLMLSLAVPMHIQAIVLRKLLAQTMRGSTPDIDALVRDSIMELIFSDLSLHCMVSAYVSNVTYDSFMYVMMRCCIRKLELPTGYTLPLLVRLVEAGSIEGIDGATAQEVAALTALRVWVQHRMKFLVQTKDLYSTKPREVDSLMDSYLGIREHWTSAEGRSNFIADAGFFASGQMEDAEGEEAGKNIWKTIQGLLLGLPEVQNAFSSFRLRREMLSPELLQMLFGAKRLNRACMDTIFGRDGFKFVELLQALGVPAELVPAGWKKMSLHSALRDEGNRNSNIFNLVYVGRTSCVLAVNLIALVLLAPLFQTENLNILHQLQQKHTTCKAVEFAITRKVPRAYWPRGALPVLQVDHLGKWISFRLPDEEALPPHRWLFPRIHDIEWHGAQPRMKGNASSITPFFEEETAICGNMVGMAKRMREGMELTDDPIPFFDYLQMIDNFRTEGPEFLMPLDYDAFNLYVLVTPEGQYVLCKIIDDGAPQVDIYLFNVNQDFHMEREDVIRIPLSNMHTALMRLRAYPYPRIFCRRLVFAGRQYRDKYEGLEGRESIASFGVVLAPPGEMMLDYDGTYTVELYDLERDEPFTARLYVCNLHHVLVGELQRMILPASLLPRDKIFLPTHDEDGLVYVYHVPAERPSVCLGMSYCKDGEFEDSLETMLLEVHYRHLLEEGYAEETEDMKEGMIAPRKEELLPSDMKNPQEAAPLRLDFPNEMSEVQLRERDEPRANCPHPTSLLSLLWPSRSPVPVEPAFPVLVSDAAKKDPLPEELETGATGGATPAFSLAQSAVPLECCLVSAHMRPC</sequence>
<dbReference type="HOGENOM" id="CLU_224888_0_0_1"/>
<feature type="transmembrane region" description="Helical" evidence="1">
    <location>
        <begin position="1433"/>
        <end position="1457"/>
    </location>
</feature>
<dbReference type="KEGG" id="gtt:GUITHDRAFT_145970"/>
<dbReference type="GeneID" id="17292868"/>
<evidence type="ECO:0000256" key="2">
    <source>
        <dbReference type="SAM" id="SignalP"/>
    </source>
</evidence>
<reference evidence="3 5" key="1">
    <citation type="journal article" date="2012" name="Nature">
        <title>Algal genomes reveal evolutionary mosaicism and the fate of nucleomorphs.</title>
        <authorList>
            <consortium name="DOE Joint Genome Institute"/>
            <person name="Curtis B.A."/>
            <person name="Tanifuji G."/>
            <person name="Burki F."/>
            <person name="Gruber A."/>
            <person name="Irimia M."/>
            <person name="Maruyama S."/>
            <person name="Arias M.C."/>
            <person name="Ball S.G."/>
            <person name="Gile G.H."/>
            <person name="Hirakawa Y."/>
            <person name="Hopkins J.F."/>
            <person name="Kuo A."/>
            <person name="Rensing S.A."/>
            <person name="Schmutz J."/>
            <person name="Symeonidi A."/>
            <person name="Elias M."/>
            <person name="Eveleigh R.J."/>
            <person name="Herman E.K."/>
            <person name="Klute M.J."/>
            <person name="Nakayama T."/>
            <person name="Obornik M."/>
            <person name="Reyes-Prieto A."/>
            <person name="Armbrust E.V."/>
            <person name="Aves S.J."/>
            <person name="Beiko R.G."/>
            <person name="Coutinho P."/>
            <person name="Dacks J.B."/>
            <person name="Durnford D.G."/>
            <person name="Fast N.M."/>
            <person name="Green B.R."/>
            <person name="Grisdale C.J."/>
            <person name="Hempel F."/>
            <person name="Henrissat B."/>
            <person name="Hoppner M.P."/>
            <person name="Ishida K."/>
            <person name="Kim E."/>
            <person name="Koreny L."/>
            <person name="Kroth P.G."/>
            <person name="Liu Y."/>
            <person name="Malik S.B."/>
            <person name="Maier U.G."/>
            <person name="McRose D."/>
            <person name="Mock T."/>
            <person name="Neilson J.A."/>
            <person name="Onodera N.T."/>
            <person name="Poole A.M."/>
            <person name="Pritham E.J."/>
            <person name="Richards T.A."/>
            <person name="Rocap G."/>
            <person name="Roy S.W."/>
            <person name="Sarai C."/>
            <person name="Schaack S."/>
            <person name="Shirato S."/>
            <person name="Slamovits C.H."/>
            <person name="Spencer D.F."/>
            <person name="Suzuki S."/>
            <person name="Worden A.Z."/>
            <person name="Zauner S."/>
            <person name="Barry K."/>
            <person name="Bell C."/>
            <person name="Bharti A.K."/>
            <person name="Crow J.A."/>
            <person name="Grimwood J."/>
            <person name="Kramer R."/>
            <person name="Lindquist E."/>
            <person name="Lucas S."/>
            <person name="Salamov A."/>
            <person name="McFadden G.I."/>
            <person name="Lane C.E."/>
            <person name="Keeling P.J."/>
            <person name="Gray M.W."/>
            <person name="Grigoriev I.V."/>
            <person name="Archibald J.M."/>
        </authorList>
    </citation>
    <scope>NUCLEOTIDE SEQUENCE</scope>
    <source>
        <strain evidence="3 5">CCMP2712</strain>
    </source>
</reference>
<keyword evidence="1" id="KW-1133">Transmembrane helix</keyword>
<dbReference type="Proteomes" id="UP000011087">
    <property type="component" value="Unassembled WGS sequence"/>
</dbReference>
<feature type="transmembrane region" description="Helical" evidence="1">
    <location>
        <begin position="1252"/>
        <end position="1271"/>
    </location>
</feature>
<dbReference type="Pfam" id="PF18761">
    <property type="entry name" value="Heliorhodopsin"/>
    <property type="match status" value="1"/>
</dbReference>
<dbReference type="RefSeq" id="XP_005823133.1">
    <property type="nucleotide sequence ID" value="XM_005823076.1"/>
</dbReference>